<dbReference type="GO" id="GO:0000049">
    <property type="term" value="F:tRNA binding"/>
    <property type="evidence" value="ECO:0007669"/>
    <property type="project" value="UniProtKB-KW"/>
</dbReference>
<name>C4FK91_9AQUI</name>
<keyword evidence="2 10" id="KW-0820">tRNA-binding</keyword>
<comment type="function">
    <text evidence="10">Catalyzes the 2-thiolation of uridine at the wobble position (U34) of tRNA, leading to the formation of s(2)U34.</text>
</comment>
<dbReference type="NCBIfam" id="TIGR00420">
    <property type="entry name" value="trmU"/>
    <property type="match status" value="1"/>
</dbReference>
<dbReference type="Gene3D" id="3.40.50.620">
    <property type="entry name" value="HUPs"/>
    <property type="match status" value="1"/>
</dbReference>
<dbReference type="GO" id="GO:0005524">
    <property type="term" value="F:ATP binding"/>
    <property type="evidence" value="ECO:0007669"/>
    <property type="project" value="UniProtKB-KW"/>
</dbReference>
<dbReference type="CDD" id="cd01998">
    <property type="entry name" value="MnmA_TRMU-like"/>
    <property type="match status" value="1"/>
</dbReference>
<dbReference type="InterPro" id="IPR046884">
    <property type="entry name" value="MnmA-like_central"/>
</dbReference>
<dbReference type="RefSeq" id="WP_007546996.1">
    <property type="nucleotide sequence ID" value="NZ_ABZS01000086.1"/>
</dbReference>
<dbReference type="FunFam" id="2.30.30.280:FF:000001">
    <property type="entry name" value="tRNA-specific 2-thiouridylase MnmA"/>
    <property type="match status" value="1"/>
</dbReference>
<dbReference type="GO" id="GO:0008168">
    <property type="term" value="F:methyltransferase activity"/>
    <property type="evidence" value="ECO:0007669"/>
    <property type="project" value="UniProtKB-KW"/>
</dbReference>
<keyword evidence="4 10" id="KW-0819">tRNA processing</keyword>
<dbReference type="NCBIfam" id="NF001138">
    <property type="entry name" value="PRK00143.1"/>
    <property type="match status" value="1"/>
</dbReference>
<dbReference type="GO" id="GO:0002143">
    <property type="term" value="P:tRNA wobble position uridine thiolation"/>
    <property type="evidence" value="ECO:0007669"/>
    <property type="project" value="TreeGrafter"/>
</dbReference>
<comment type="caution">
    <text evidence="13">The sequence shown here is derived from an EMBL/GenBank/DDBJ whole genome shotgun (WGS) entry which is preliminary data.</text>
</comment>
<dbReference type="GO" id="GO:0005737">
    <property type="term" value="C:cytoplasm"/>
    <property type="evidence" value="ECO:0007669"/>
    <property type="project" value="UniProtKB-SubCell"/>
</dbReference>
<evidence type="ECO:0000256" key="4">
    <source>
        <dbReference type="ARBA" id="ARBA00022694"/>
    </source>
</evidence>
<organism evidence="13 14">
    <name type="scientific">Sulfurihydrogenibium yellowstonense SS-5</name>
    <dbReference type="NCBI Taxonomy" id="432331"/>
    <lineage>
        <taxon>Bacteria</taxon>
        <taxon>Pseudomonadati</taxon>
        <taxon>Aquificota</taxon>
        <taxon>Aquificia</taxon>
        <taxon>Aquificales</taxon>
        <taxon>Hydrogenothermaceae</taxon>
        <taxon>Sulfurihydrogenibium</taxon>
    </lineage>
</organism>
<keyword evidence="5 10" id="KW-0547">Nucleotide-binding</keyword>
<feature type="site" description="Interaction with tRNA" evidence="10">
    <location>
        <position position="333"/>
    </location>
</feature>
<evidence type="ECO:0000256" key="6">
    <source>
        <dbReference type="ARBA" id="ARBA00022840"/>
    </source>
</evidence>
<evidence type="ECO:0000256" key="3">
    <source>
        <dbReference type="ARBA" id="ARBA00022679"/>
    </source>
</evidence>
<keyword evidence="3 10" id="KW-0808">Transferase</keyword>
<evidence type="ECO:0000259" key="11">
    <source>
        <dbReference type="Pfam" id="PF20258"/>
    </source>
</evidence>
<dbReference type="Pfam" id="PF20259">
    <property type="entry name" value="tRNA_Me_trans_M"/>
    <property type="match status" value="1"/>
</dbReference>
<comment type="caution">
    <text evidence="10">Lacks conserved residue(s) required for the propagation of feature annotation.</text>
</comment>
<keyword evidence="8" id="KW-1015">Disulfide bond</keyword>
<dbReference type="InterPro" id="IPR014729">
    <property type="entry name" value="Rossmann-like_a/b/a_fold"/>
</dbReference>
<dbReference type="EMBL" id="ABZS01000086">
    <property type="protein sequence ID" value="EEP60510.1"/>
    <property type="molecule type" value="Genomic_DNA"/>
</dbReference>
<dbReference type="EC" id="2.8.1.13" evidence="10"/>
<evidence type="ECO:0000256" key="5">
    <source>
        <dbReference type="ARBA" id="ARBA00022741"/>
    </source>
</evidence>
<feature type="active site" description="Cysteine persulfide intermediate" evidence="10">
    <location>
        <position position="197"/>
    </location>
</feature>
<protein>
    <recommendedName>
        <fullName evidence="10">tRNA-specific 2-thiouridylase MnmA</fullName>
        <ecNumber evidence="10">2.8.1.13</ecNumber>
    </recommendedName>
</protein>
<dbReference type="AlphaFoldDB" id="C4FK91"/>
<feature type="active site" description="Nucleophile" evidence="10">
    <location>
        <position position="101"/>
    </location>
</feature>
<feature type="domain" description="tRNA-specific 2-thiouridylase MnmA-like C-terminal" evidence="11">
    <location>
        <begin position="276"/>
        <end position="349"/>
    </location>
</feature>
<dbReference type="OrthoDB" id="9800696at2"/>
<dbReference type="HAMAP" id="MF_00144">
    <property type="entry name" value="tRNA_thiouridyl_MnmA"/>
    <property type="match status" value="1"/>
</dbReference>
<evidence type="ECO:0000256" key="1">
    <source>
        <dbReference type="ARBA" id="ARBA00022490"/>
    </source>
</evidence>
<dbReference type="Proteomes" id="UP000005540">
    <property type="component" value="Unassembled WGS sequence"/>
</dbReference>
<dbReference type="Gene3D" id="2.30.30.280">
    <property type="entry name" value="Adenine nucleotide alpha hydrolases-like domains"/>
    <property type="match status" value="1"/>
</dbReference>
<keyword evidence="14" id="KW-1185">Reference proteome</keyword>
<feature type="site" description="Interaction with tRNA" evidence="10">
    <location>
        <position position="126"/>
    </location>
</feature>
<evidence type="ECO:0000256" key="7">
    <source>
        <dbReference type="ARBA" id="ARBA00022884"/>
    </source>
</evidence>
<keyword evidence="7 10" id="KW-0694">RNA-binding</keyword>
<evidence type="ECO:0000256" key="10">
    <source>
        <dbReference type="HAMAP-Rule" id="MF_00144"/>
    </source>
</evidence>
<dbReference type="PANTHER" id="PTHR11933">
    <property type="entry name" value="TRNA 5-METHYLAMINOMETHYL-2-THIOURIDYLATE -METHYLTRANSFERASE"/>
    <property type="match status" value="1"/>
</dbReference>
<keyword evidence="6 10" id="KW-0067">ATP-binding</keyword>
<evidence type="ECO:0000313" key="14">
    <source>
        <dbReference type="Proteomes" id="UP000005540"/>
    </source>
</evidence>
<feature type="region of interest" description="Interaction with tRNA" evidence="10">
    <location>
        <begin position="300"/>
        <end position="301"/>
    </location>
</feature>
<dbReference type="SUPFAM" id="SSF52402">
    <property type="entry name" value="Adenine nucleotide alpha hydrolases-like"/>
    <property type="match status" value="1"/>
</dbReference>
<keyword evidence="1 10" id="KW-0963">Cytoplasm</keyword>
<proteinExistence type="inferred from homology"/>
<feature type="binding site" evidence="10">
    <location>
        <position position="125"/>
    </location>
    <ligand>
        <name>ATP</name>
        <dbReference type="ChEBI" id="CHEBI:30616"/>
    </ligand>
</feature>
<dbReference type="InterPro" id="IPR046885">
    <property type="entry name" value="MnmA-like_C"/>
</dbReference>
<gene>
    <name evidence="13" type="primary">trmU</name>
    <name evidence="10" type="synonym">mnmA</name>
    <name evidence="13" type="ORF">SULYE_0991</name>
</gene>
<keyword evidence="13" id="KW-0489">Methyltransferase</keyword>
<comment type="similarity">
    <text evidence="10">Belongs to the MnmA/TRMU family.</text>
</comment>
<evidence type="ECO:0000259" key="12">
    <source>
        <dbReference type="Pfam" id="PF20259"/>
    </source>
</evidence>
<dbReference type="Pfam" id="PF03054">
    <property type="entry name" value="tRNA_Me_trans"/>
    <property type="match status" value="1"/>
</dbReference>
<dbReference type="InterPro" id="IPR004506">
    <property type="entry name" value="MnmA-like"/>
</dbReference>
<dbReference type="InterPro" id="IPR023382">
    <property type="entry name" value="MnmA-like_central_sf"/>
</dbReference>
<evidence type="ECO:0000256" key="2">
    <source>
        <dbReference type="ARBA" id="ARBA00022555"/>
    </source>
</evidence>
<comment type="catalytic activity">
    <reaction evidence="9 10">
        <text>S-sulfanyl-L-cysteinyl-[protein] + uridine(34) in tRNA + AH2 + ATP = 2-thiouridine(34) in tRNA + L-cysteinyl-[protein] + A + AMP + diphosphate + H(+)</text>
        <dbReference type="Rhea" id="RHEA:47032"/>
        <dbReference type="Rhea" id="RHEA-COMP:10131"/>
        <dbReference type="Rhea" id="RHEA-COMP:11726"/>
        <dbReference type="Rhea" id="RHEA-COMP:11727"/>
        <dbReference type="Rhea" id="RHEA-COMP:11728"/>
        <dbReference type="ChEBI" id="CHEBI:13193"/>
        <dbReference type="ChEBI" id="CHEBI:15378"/>
        <dbReference type="ChEBI" id="CHEBI:17499"/>
        <dbReference type="ChEBI" id="CHEBI:29950"/>
        <dbReference type="ChEBI" id="CHEBI:30616"/>
        <dbReference type="ChEBI" id="CHEBI:33019"/>
        <dbReference type="ChEBI" id="CHEBI:61963"/>
        <dbReference type="ChEBI" id="CHEBI:65315"/>
        <dbReference type="ChEBI" id="CHEBI:87170"/>
        <dbReference type="ChEBI" id="CHEBI:456215"/>
        <dbReference type="EC" id="2.8.1.13"/>
    </reaction>
</comment>
<evidence type="ECO:0000256" key="9">
    <source>
        <dbReference type="ARBA" id="ARBA00051542"/>
    </source>
</evidence>
<feature type="domain" description="tRNA-specific 2-thiouridylase MnmA-like central" evidence="12">
    <location>
        <begin position="213"/>
        <end position="269"/>
    </location>
</feature>
<evidence type="ECO:0000313" key="13">
    <source>
        <dbReference type="EMBL" id="EEP60510.1"/>
    </source>
</evidence>
<sequence>MKKVVVGLSGGVDSSTAAFLLKKQGYEVVGISLKFTDIDSCEVDTQVCCSDKDILDAKKVAEFLEIPHYVINWKDIFEKKVINYFIEGYKSGLTPNPCSICNREVKTGLFAKYIKSLGFDYLATGHYIRTDIEDGVKVLKRGIDKNKDQSYFMALVEREVVDTLIFPLGNLTKEEVRKIAQENKIPVSQKEESFEICFTKGKSPEEYFKTLNIKTNEGEIVHISGKVLGRHKGIENYTIGQRRGLNIAWKEPLYVIEKDALNNKIVVGEKDYLLTDKVVAKDFNFLVPIEKWKKIEVQGRYKQKPIKAKEYHFDGENLTVIFEEKVPRFAPGQILAVYDGDTLLGGGIISRS</sequence>
<dbReference type="Gene3D" id="2.40.30.10">
    <property type="entry name" value="Translation factors"/>
    <property type="match status" value="1"/>
</dbReference>
<dbReference type="FunFam" id="3.40.50.620:FF:000302">
    <property type="entry name" value="tRNA-specific 2-thiouridylase MnmA"/>
    <property type="match status" value="1"/>
</dbReference>
<comment type="subcellular location">
    <subcellularLocation>
        <location evidence="10">Cytoplasm</location>
    </subcellularLocation>
</comment>
<evidence type="ECO:0000256" key="8">
    <source>
        <dbReference type="ARBA" id="ARBA00023157"/>
    </source>
</evidence>
<dbReference type="Pfam" id="PF20258">
    <property type="entry name" value="tRNA_Me_trans_C"/>
    <property type="match status" value="1"/>
</dbReference>
<dbReference type="PANTHER" id="PTHR11933:SF5">
    <property type="entry name" value="MITOCHONDRIAL TRNA-SPECIFIC 2-THIOURIDYLASE 1"/>
    <property type="match status" value="1"/>
</dbReference>
<dbReference type="GO" id="GO:0032259">
    <property type="term" value="P:methylation"/>
    <property type="evidence" value="ECO:0007669"/>
    <property type="project" value="UniProtKB-KW"/>
</dbReference>
<feature type="binding site" evidence="10">
    <location>
        <position position="33"/>
    </location>
    <ligand>
        <name>ATP</name>
        <dbReference type="ChEBI" id="CHEBI:30616"/>
    </ligand>
</feature>
<feature type="region of interest" description="Interaction with tRNA" evidence="10">
    <location>
        <begin position="147"/>
        <end position="149"/>
    </location>
</feature>
<accession>C4FK91</accession>
<feature type="binding site" evidence="10">
    <location>
        <begin position="7"/>
        <end position="14"/>
    </location>
    <ligand>
        <name>ATP</name>
        <dbReference type="ChEBI" id="CHEBI:30616"/>
    </ligand>
</feature>
<reference evidence="13 14" key="1">
    <citation type="submission" date="2009-04" db="EMBL/GenBank/DDBJ databases">
        <authorList>
            <person name="Reysenbach A.-L."/>
            <person name="Heidelberg J.F."/>
            <person name="Nelson W.C."/>
        </authorList>
    </citation>
    <scope>NUCLEOTIDE SEQUENCE [LARGE SCALE GENOMIC DNA]</scope>
    <source>
        <strain evidence="13 14">SS-5</strain>
    </source>
</reference>
<dbReference type="GO" id="GO:0103016">
    <property type="term" value="F:tRNA-uridine 2-sulfurtransferase activity"/>
    <property type="evidence" value="ECO:0007669"/>
    <property type="project" value="UniProtKB-EC"/>
</dbReference>